<dbReference type="RefSeq" id="WP_229533989.1">
    <property type="nucleotide sequence ID" value="NZ_JAJHJB010000003.1"/>
</dbReference>
<organism evidence="3 4">
    <name type="scientific">Pelosinus baikalensis</name>
    <dbReference type="NCBI Taxonomy" id="2892015"/>
    <lineage>
        <taxon>Bacteria</taxon>
        <taxon>Bacillati</taxon>
        <taxon>Bacillota</taxon>
        <taxon>Negativicutes</taxon>
        <taxon>Selenomonadales</taxon>
        <taxon>Sporomusaceae</taxon>
        <taxon>Pelosinus</taxon>
    </lineage>
</organism>
<dbReference type="Gene3D" id="3.40.50.300">
    <property type="entry name" value="P-loop containing nucleotide triphosphate hydrolases"/>
    <property type="match status" value="1"/>
</dbReference>
<dbReference type="GO" id="GO:0005524">
    <property type="term" value="F:ATP binding"/>
    <property type="evidence" value="ECO:0007669"/>
    <property type="project" value="UniProtKB-KW"/>
</dbReference>
<feature type="domain" description="Mg chelatase-related protein C-terminal" evidence="2">
    <location>
        <begin position="59"/>
        <end position="154"/>
    </location>
</feature>
<name>A0ABS8HMX0_9FIRM</name>
<reference evidence="3" key="1">
    <citation type="submission" date="2021-11" db="EMBL/GenBank/DDBJ databases">
        <title>Description of a new species Pelosinus isolated from the bottom sediments of Lake Baikal.</title>
        <authorList>
            <person name="Zakharyuk A."/>
        </authorList>
    </citation>
    <scope>NUCLEOTIDE SEQUENCE</scope>
    <source>
        <strain evidence="3">Bkl1</strain>
    </source>
</reference>
<protein>
    <submittedName>
        <fullName evidence="3">ATP-binding protein</fullName>
    </submittedName>
</protein>
<keyword evidence="4" id="KW-1185">Reference proteome</keyword>
<dbReference type="Proteomes" id="UP001165492">
    <property type="component" value="Unassembled WGS sequence"/>
</dbReference>
<evidence type="ECO:0000259" key="1">
    <source>
        <dbReference type="Pfam" id="PF01078"/>
    </source>
</evidence>
<dbReference type="PANTHER" id="PTHR32039:SF7">
    <property type="entry name" value="COMPETENCE PROTEIN COMM"/>
    <property type="match status" value="1"/>
</dbReference>
<dbReference type="EMBL" id="JAJHJB010000003">
    <property type="protein sequence ID" value="MCC5464557.1"/>
    <property type="molecule type" value="Genomic_DNA"/>
</dbReference>
<proteinExistence type="predicted"/>
<dbReference type="InterPro" id="IPR027417">
    <property type="entry name" value="P-loop_NTPase"/>
</dbReference>
<gene>
    <name evidence="3" type="ORF">LMF89_04155</name>
</gene>
<comment type="caution">
    <text evidence="3">The sequence shown here is derived from an EMBL/GenBank/DDBJ whole genome shotgun (WGS) entry which is preliminary data.</text>
</comment>
<evidence type="ECO:0000313" key="4">
    <source>
        <dbReference type="Proteomes" id="UP001165492"/>
    </source>
</evidence>
<dbReference type="Pfam" id="PF01078">
    <property type="entry name" value="Mg_chelatase"/>
    <property type="match status" value="1"/>
</dbReference>
<keyword evidence="3" id="KW-0067">ATP-binding</keyword>
<evidence type="ECO:0000313" key="3">
    <source>
        <dbReference type="EMBL" id="MCC5464557.1"/>
    </source>
</evidence>
<dbReference type="SUPFAM" id="SSF52540">
    <property type="entry name" value="P-loop containing nucleoside triphosphate hydrolases"/>
    <property type="match status" value="1"/>
</dbReference>
<dbReference type="InterPro" id="IPR025158">
    <property type="entry name" value="Mg_chelat-rel_C"/>
</dbReference>
<dbReference type="InterPro" id="IPR000523">
    <property type="entry name" value="Mg_chelatse_chII-like_cat_dom"/>
</dbReference>
<dbReference type="PANTHER" id="PTHR32039">
    <property type="entry name" value="MAGNESIUM-CHELATASE SUBUNIT CHLI"/>
    <property type="match status" value="1"/>
</dbReference>
<dbReference type="InterPro" id="IPR045006">
    <property type="entry name" value="CHLI-like"/>
</dbReference>
<keyword evidence="3" id="KW-0547">Nucleotide-binding</keyword>
<accession>A0ABS8HMX0</accession>
<dbReference type="Pfam" id="PF13335">
    <property type="entry name" value="Mg_chelatase_C"/>
    <property type="match status" value="1"/>
</dbReference>
<evidence type="ECO:0000259" key="2">
    <source>
        <dbReference type="Pfam" id="PF13335"/>
    </source>
</evidence>
<feature type="domain" description="Magnesium chelatase ChlI-like catalytic" evidence="1">
    <location>
        <begin position="2"/>
        <end position="51"/>
    </location>
</feature>
<sequence>MYACPCGFLGDNKKDCTCSTGDIKRYRKKISGPLLDRMDIHVHVPRLEYSEMTTSIPTESSSDIRQRVTAARAIQYSRLQKYNIFCNAQMGHRHVKTTCHMTHNAQVMLKQAFEAMNLSARGYDRILKVARTIADLANSEQISDIHVAEAIHFRNNIQEFS</sequence>